<comment type="caution">
    <text evidence="3">The sequence shown here is derived from an EMBL/GenBank/DDBJ whole genome shotgun (WGS) entry which is preliminary data.</text>
</comment>
<evidence type="ECO:0000313" key="4">
    <source>
        <dbReference type="Proteomes" id="UP001324427"/>
    </source>
</evidence>
<dbReference type="PANTHER" id="PTHR24148">
    <property type="entry name" value="ANKYRIN REPEAT DOMAIN-CONTAINING PROTEIN 39 HOMOLOG-RELATED"/>
    <property type="match status" value="1"/>
</dbReference>
<gene>
    <name evidence="3" type="ORF">LTR36_000538</name>
</gene>
<organism evidence="3 4">
    <name type="scientific">Oleoguttula mirabilis</name>
    <dbReference type="NCBI Taxonomy" id="1507867"/>
    <lineage>
        <taxon>Eukaryota</taxon>
        <taxon>Fungi</taxon>
        <taxon>Dikarya</taxon>
        <taxon>Ascomycota</taxon>
        <taxon>Pezizomycotina</taxon>
        <taxon>Dothideomycetes</taxon>
        <taxon>Dothideomycetidae</taxon>
        <taxon>Mycosphaerellales</taxon>
        <taxon>Teratosphaeriaceae</taxon>
        <taxon>Oleoguttula</taxon>
    </lineage>
</organism>
<dbReference type="PANTHER" id="PTHR24148:SF73">
    <property type="entry name" value="HET DOMAIN PROTEIN (AFU_ORTHOLOGUE AFUA_8G01020)"/>
    <property type="match status" value="1"/>
</dbReference>
<feature type="region of interest" description="Disordered" evidence="1">
    <location>
        <begin position="1"/>
        <end position="48"/>
    </location>
</feature>
<dbReference type="AlphaFoldDB" id="A0AAV9JQ76"/>
<sequence length="310" mass="34946">MFQADDVTNEYQSDGSDVSPMPPNNERGTTVSPVSPRPVTLGGQDPARLPSFRHASLEDAGTQMRLLKYVPGAADESLEVTLSVWAMTETPEYAAISYTWGSEYPKKRITIDGRPFGVNENCWNALHRVRVKNSDMAVWIDAVCIDQAHTAEKSLQVRSMSQIYAQASIVWAVMGAGLNLFAEASMFEALQQLRSYYPECKGQRTALLDLWRQKDRLERLSYFAAYRWCLNSHLCGIMRNFGSSCYWTRIWIVPEVVSANHVTILYDGYEVEDFLVYGLYKELQDLYSGNGFILDAVPMIRTMASSAPQS</sequence>
<dbReference type="InterPro" id="IPR052895">
    <property type="entry name" value="HetReg/Transcr_Mod"/>
</dbReference>
<evidence type="ECO:0000313" key="3">
    <source>
        <dbReference type="EMBL" id="KAK4547581.1"/>
    </source>
</evidence>
<proteinExistence type="predicted"/>
<name>A0AAV9JQ76_9PEZI</name>
<reference evidence="3 4" key="1">
    <citation type="submission" date="2021-11" db="EMBL/GenBank/DDBJ databases">
        <title>Black yeast isolated from Biological Soil Crust.</title>
        <authorList>
            <person name="Kurbessoian T."/>
        </authorList>
    </citation>
    <scope>NUCLEOTIDE SEQUENCE [LARGE SCALE GENOMIC DNA]</scope>
    <source>
        <strain evidence="3 4">CCFEE 5522</strain>
    </source>
</reference>
<accession>A0AAV9JQ76</accession>
<dbReference type="InterPro" id="IPR010730">
    <property type="entry name" value="HET"/>
</dbReference>
<evidence type="ECO:0000256" key="1">
    <source>
        <dbReference type="SAM" id="MobiDB-lite"/>
    </source>
</evidence>
<dbReference type="Proteomes" id="UP001324427">
    <property type="component" value="Unassembled WGS sequence"/>
</dbReference>
<protein>
    <recommendedName>
        <fullName evidence="2">Heterokaryon incompatibility domain-containing protein</fullName>
    </recommendedName>
</protein>
<dbReference type="EMBL" id="JAVFHQ010000010">
    <property type="protein sequence ID" value="KAK4547581.1"/>
    <property type="molecule type" value="Genomic_DNA"/>
</dbReference>
<feature type="domain" description="Heterokaryon incompatibility" evidence="2">
    <location>
        <begin position="93"/>
        <end position="255"/>
    </location>
</feature>
<dbReference type="Pfam" id="PF06985">
    <property type="entry name" value="HET"/>
    <property type="match status" value="1"/>
</dbReference>
<keyword evidence="4" id="KW-1185">Reference proteome</keyword>
<evidence type="ECO:0000259" key="2">
    <source>
        <dbReference type="Pfam" id="PF06985"/>
    </source>
</evidence>